<protein>
    <submittedName>
        <fullName evidence="1">Uncharacterized protein</fullName>
    </submittedName>
</protein>
<gene>
    <name evidence="1" type="ORF">QYF61_017603</name>
</gene>
<dbReference type="AlphaFoldDB" id="A0AAN7S8A1"/>
<sequence>MVKGLEGMTYEEQLRILHLFSLEKRRLKGDLIAVYNFFMRGSGEGGADLFFLVSVPVTLKP</sequence>
<name>A0AAN7S8A1_MYCAM</name>
<comment type="caution">
    <text evidence="1">The sequence shown here is derived from an EMBL/GenBank/DDBJ whole genome shotgun (WGS) entry which is preliminary data.</text>
</comment>
<dbReference type="EMBL" id="JAUNZN010000001">
    <property type="protein sequence ID" value="KAK4831440.1"/>
    <property type="molecule type" value="Genomic_DNA"/>
</dbReference>
<evidence type="ECO:0000313" key="1">
    <source>
        <dbReference type="EMBL" id="KAK4831440.1"/>
    </source>
</evidence>
<reference evidence="1 2" key="1">
    <citation type="journal article" date="2023" name="J. Hered.">
        <title>Chromosome-level genome of the wood stork (Mycteria americana) provides insight into avian chromosome evolution.</title>
        <authorList>
            <person name="Flamio R. Jr."/>
            <person name="Ramstad K.M."/>
        </authorList>
    </citation>
    <scope>NUCLEOTIDE SEQUENCE [LARGE SCALE GENOMIC DNA]</scope>
    <source>
        <strain evidence="1">JAX WOST 10</strain>
    </source>
</reference>
<accession>A0AAN7S8A1</accession>
<keyword evidence="2" id="KW-1185">Reference proteome</keyword>
<proteinExistence type="predicted"/>
<evidence type="ECO:0000313" key="2">
    <source>
        <dbReference type="Proteomes" id="UP001333110"/>
    </source>
</evidence>
<organism evidence="1 2">
    <name type="scientific">Mycteria americana</name>
    <name type="common">Wood stork</name>
    <dbReference type="NCBI Taxonomy" id="33587"/>
    <lineage>
        <taxon>Eukaryota</taxon>
        <taxon>Metazoa</taxon>
        <taxon>Chordata</taxon>
        <taxon>Craniata</taxon>
        <taxon>Vertebrata</taxon>
        <taxon>Euteleostomi</taxon>
        <taxon>Archelosauria</taxon>
        <taxon>Archosauria</taxon>
        <taxon>Dinosauria</taxon>
        <taxon>Saurischia</taxon>
        <taxon>Theropoda</taxon>
        <taxon>Coelurosauria</taxon>
        <taxon>Aves</taxon>
        <taxon>Neognathae</taxon>
        <taxon>Neoaves</taxon>
        <taxon>Aequornithes</taxon>
        <taxon>Ciconiiformes</taxon>
        <taxon>Ciconiidae</taxon>
        <taxon>Mycteria</taxon>
    </lineage>
</organism>
<dbReference type="Proteomes" id="UP001333110">
    <property type="component" value="Unassembled WGS sequence"/>
</dbReference>